<dbReference type="InterPro" id="IPR038718">
    <property type="entry name" value="SNF2-like_sf"/>
</dbReference>
<dbReference type="InterPro" id="IPR000330">
    <property type="entry name" value="SNF2_N"/>
</dbReference>
<evidence type="ECO:0000313" key="7">
    <source>
        <dbReference type="Proteomes" id="UP000298493"/>
    </source>
</evidence>
<dbReference type="GO" id="GO:0004386">
    <property type="term" value="F:helicase activity"/>
    <property type="evidence" value="ECO:0007669"/>
    <property type="project" value="UniProtKB-KW"/>
</dbReference>
<dbReference type="Pfam" id="PF00176">
    <property type="entry name" value="SNF2-rel_dom"/>
    <property type="match status" value="1"/>
</dbReference>
<dbReference type="InterPro" id="IPR049730">
    <property type="entry name" value="SNF2/RAD54-like_C"/>
</dbReference>
<reference evidence="6 7" key="1">
    <citation type="submission" date="2019-04" db="EMBL/GenBank/DDBJ databases">
        <title>High contiguity whole genome sequence and gene annotation resource for two Venturia nashicola isolates.</title>
        <authorList>
            <person name="Prokchorchik M."/>
            <person name="Won K."/>
            <person name="Lee Y."/>
            <person name="Choi E.D."/>
            <person name="Segonzac C."/>
            <person name="Sohn K.H."/>
        </authorList>
    </citation>
    <scope>NUCLEOTIDE SEQUENCE [LARGE SCALE GENOMIC DNA]</scope>
    <source>
        <strain evidence="6 7">PRI2</strain>
    </source>
</reference>
<proteinExistence type="predicted"/>
<dbReference type="SMART" id="SM00487">
    <property type="entry name" value="DEXDc"/>
    <property type="match status" value="1"/>
</dbReference>
<gene>
    <name evidence="6" type="ORF">E6O75_ATG00529</name>
</gene>
<feature type="region of interest" description="Disordered" evidence="4">
    <location>
        <begin position="887"/>
        <end position="991"/>
    </location>
</feature>
<feature type="compositionally biased region" description="Low complexity" evidence="4">
    <location>
        <begin position="943"/>
        <end position="954"/>
    </location>
</feature>
<dbReference type="EMBL" id="SNSC02000001">
    <property type="protein sequence ID" value="TID27762.1"/>
    <property type="molecule type" value="Genomic_DNA"/>
</dbReference>
<keyword evidence="6" id="KW-0347">Helicase</keyword>
<evidence type="ECO:0000313" key="6">
    <source>
        <dbReference type="EMBL" id="TID27762.1"/>
    </source>
</evidence>
<name>A0A4Z1PX40_9PEZI</name>
<organism evidence="6 7">
    <name type="scientific">Venturia nashicola</name>
    <dbReference type="NCBI Taxonomy" id="86259"/>
    <lineage>
        <taxon>Eukaryota</taxon>
        <taxon>Fungi</taxon>
        <taxon>Dikarya</taxon>
        <taxon>Ascomycota</taxon>
        <taxon>Pezizomycotina</taxon>
        <taxon>Dothideomycetes</taxon>
        <taxon>Pleosporomycetidae</taxon>
        <taxon>Venturiales</taxon>
        <taxon>Venturiaceae</taxon>
        <taxon>Venturia</taxon>
    </lineage>
</organism>
<dbReference type="PROSITE" id="PS51194">
    <property type="entry name" value="HELICASE_CTER"/>
    <property type="match status" value="1"/>
</dbReference>
<dbReference type="STRING" id="86259.A0A4Z1PX40"/>
<dbReference type="PANTHER" id="PTHR45626">
    <property type="entry name" value="TRANSCRIPTION TERMINATION FACTOR 2-RELATED"/>
    <property type="match status" value="1"/>
</dbReference>
<evidence type="ECO:0000256" key="4">
    <source>
        <dbReference type="SAM" id="MobiDB-lite"/>
    </source>
</evidence>
<dbReference type="Pfam" id="PF00271">
    <property type="entry name" value="Helicase_C"/>
    <property type="match status" value="1"/>
</dbReference>
<feature type="compositionally biased region" description="Basic and acidic residues" evidence="4">
    <location>
        <begin position="888"/>
        <end position="904"/>
    </location>
</feature>
<dbReference type="InterPro" id="IPR014001">
    <property type="entry name" value="Helicase_ATP-bd"/>
</dbReference>
<protein>
    <submittedName>
        <fullName evidence="6">Snf2 family helicase</fullName>
    </submittedName>
</protein>
<dbReference type="PANTHER" id="PTHR45626:SF51">
    <property type="entry name" value="SNF2-RELATED DOMAIN-CONTAINING PROTEIN"/>
    <property type="match status" value="1"/>
</dbReference>
<dbReference type="CDD" id="cd18008">
    <property type="entry name" value="DEXDc_SHPRH-like"/>
    <property type="match status" value="1"/>
</dbReference>
<evidence type="ECO:0000256" key="3">
    <source>
        <dbReference type="ARBA" id="ARBA00022840"/>
    </source>
</evidence>
<dbReference type="AlphaFoldDB" id="A0A4Z1PX40"/>
<evidence type="ECO:0000259" key="5">
    <source>
        <dbReference type="PROSITE" id="PS51194"/>
    </source>
</evidence>
<dbReference type="InterPro" id="IPR027417">
    <property type="entry name" value="P-loop_NTPase"/>
</dbReference>
<comment type="caution">
    <text evidence="6">The sequence shown here is derived from an EMBL/GenBank/DDBJ whole genome shotgun (WGS) entry which is preliminary data.</text>
</comment>
<sequence>MDFEIAPGHTASLHQDVKSALLPSRPFANKYALSASADEASLPSRQDNRDLGTPLESYIALGVIASSITVPASVEPSSSWNEVQDPASFAPALSGSFLKNIQKLYNANWIRATCIVAPFRTVLFRFYLLPDDVAQATVDRESKSLRSLLAELASRCNISPALWHAQSPDLTKKFDIWATGIDRSLFWMFNQLPSPDPTDEDISDRYSRIALNELLDDEPQVPGLKAKLYRYQARSSALMIQKETSPKTHLDPRFEARMGPDGKRFYYNARESTFRQEAPQYESIRGGILAESMGLGKTIMCLALILATKHHLPRIPPHRMTGPRVRERVGTLAQMAAATANSAAVSLKAHFRWVPRFRDIDMSFIAAQIDEEHAGYEIPSQPRRSARRNVDLPPPRKLALCSATIIVVPRNLLHQWQAEFQKHVKEDEDGLRVLVVESNQDQLPSARRLMNYDVILFSKSRFEAEVKDGVDDRGRNATNVRAGCQCPYIGASRIRDCCCFKPDDVYCSPLKQLHFLRIIVDEGHEFSSTATNAVRVATKLVTAERRWVVSGTPAKERLFGVDVDLASNVEAEELAPLLEQERDTATPSSNSAAMEERLIAALDRRKVFSKAEESNGAAKSIGILAANFLGVQPWSGSDNGQKIEWEDYAFRHESNKRTHTAFSGCMAMTLENLVVKTRPEDVSKDVTLPPLDHKVKFLEPSFYDTLTINLFILVITGNAVTSEREDVDYLFHPKAVAARHSLIQNLRRSAFFWTGWSSEDIQGAIDIGERYLLKEGTKASEEDRRTLKGCLKFARMVLKSPSWNTLSLTHELGIFVDSWLEGSESRLLSTSTKAWSLNGDDSPSMIGGTQLKSAQRLINEQLFDENPVEGLEALGIAETAGIIAAGTQERKKDAKKKKDAEETKIGVPLSALQGGGKLNSNFSPTKRRSKAALKDSQIGGNKSTAATESTSRTTNDMSAAPAAEATIRKVTKRKRSDSVDQRDLPADSPLSRPSLIGTVSSKVSYLLSRIMALQQEEKILIFYDSDNTAWYLAQCLELMHVKHLIYSRHLRTDLRSKYVVTFDTDDSVRVLLMDLAHGAWGLNINKASRVFFVNPPFKPHTEAQAIKRAHRIGQTKPVFVETLILRGTVEEAIYERSRAMTREEHDQAGKEISDDKGVADIIKNAKRIDIRAEHGVGIRQMAPLETPLQIFGRPGRGDLRIEGIDKVADFNSGQETKKSKKRQKKVEA</sequence>
<dbReference type="GO" id="GO:0008094">
    <property type="term" value="F:ATP-dependent activity, acting on DNA"/>
    <property type="evidence" value="ECO:0007669"/>
    <property type="project" value="TreeGrafter"/>
</dbReference>
<dbReference type="Gene3D" id="3.40.50.300">
    <property type="entry name" value="P-loop containing nucleotide triphosphate hydrolases"/>
    <property type="match status" value="1"/>
</dbReference>
<dbReference type="Gene3D" id="3.40.50.10810">
    <property type="entry name" value="Tandem AAA-ATPase domain"/>
    <property type="match status" value="2"/>
</dbReference>
<feature type="domain" description="Helicase C-terminal" evidence="5">
    <location>
        <begin position="1005"/>
        <end position="1162"/>
    </location>
</feature>
<dbReference type="SUPFAM" id="SSF52540">
    <property type="entry name" value="P-loop containing nucleoside triphosphate hydrolases"/>
    <property type="match status" value="2"/>
</dbReference>
<keyword evidence="7" id="KW-1185">Reference proteome</keyword>
<dbReference type="CDD" id="cd18793">
    <property type="entry name" value="SF2_C_SNF"/>
    <property type="match status" value="1"/>
</dbReference>
<dbReference type="Proteomes" id="UP000298493">
    <property type="component" value="Unassembled WGS sequence"/>
</dbReference>
<keyword evidence="3" id="KW-0067">ATP-binding</keyword>
<dbReference type="InterPro" id="IPR001650">
    <property type="entry name" value="Helicase_C-like"/>
</dbReference>
<evidence type="ECO:0000256" key="2">
    <source>
        <dbReference type="ARBA" id="ARBA00022801"/>
    </source>
</evidence>
<keyword evidence="1" id="KW-0547">Nucleotide-binding</keyword>
<keyword evidence="2" id="KW-0378">Hydrolase</keyword>
<dbReference type="GO" id="GO:0006281">
    <property type="term" value="P:DNA repair"/>
    <property type="evidence" value="ECO:0007669"/>
    <property type="project" value="TreeGrafter"/>
</dbReference>
<evidence type="ECO:0000256" key="1">
    <source>
        <dbReference type="ARBA" id="ARBA00022741"/>
    </source>
</evidence>
<accession>A0A4Z1PX40</accession>
<dbReference type="GO" id="GO:0005634">
    <property type="term" value="C:nucleus"/>
    <property type="evidence" value="ECO:0007669"/>
    <property type="project" value="TreeGrafter"/>
</dbReference>
<dbReference type="GO" id="GO:0005524">
    <property type="term" value="F:ATP binding"/>
    <property type="evidence" value="ECO:0007669"/>
    <property type="project" value="UniProtKB-KW"/>
</dbReference>
<feature type="compositionally biased region" description="Basic and acidic residues" evidence="4">
    <location>
        <begin position="976"/>
        <end position="985"/>
    </location>
</feature>
<dbReference type="GO" id="GO:0016787">
    <property type="term" value="F:hydrolase activity"/>
    <property type="evidence" value="ECO:0007669"/>
    <property type="project" value="UniProtKB-KW"/>
</dbReference>
<dbReference type="InterPro" id="IPR050628">
    <property type="entry name" value="SNF2_RAD54_helicase_TF"/>
</dbReference>
<dbReference type="OrthoDB" id="2801544at2759"/>